<gene>
    <name evidence="1" type="ORF">AVEN_212800_1</name>
</gene>
<dbReference type="AlphaFoldDB" id="A0A4Y2KZF1"/>
<name>A0A4Y2KZF1_ARAVE</name>
<comment type="caution">
    <text evidence="1">The sequence shown here is derived from an EMBL/GenBank/DDBJ whole genome shotgun (WGS) entry which is preliminary data.</text>
</comment>
<accession>A0A4Y2KZF1</accession>
<protein>
    <submittedName>
        <fullName evidence="1">Uncharacterized protein</fullName>
    </submittedName>
</protein>
<proteinExistence type="predicted"/>
<dbReference type="Proteomes" id="UP000499080">
    <property type="component" value="Unassembled WGS sequence"/>
</dbReference>
<evidence type="ECO:0000313" key="2">
    <source>
        <dbReference type="Proteomes" id="UP000499080"/>
    </source>
</evidence>
<feature type="non-terminal residue" evidence="1">
    <location>
        <position position="23"/>
    </location>
</feature>
<keyword evidence="2" id="KW-1185">Reference proteome</keyword>
<organism evidence="1 2">
    <name type="scientific">Araneus ventricosus</name>
    <name type="common">Orbweaver spider</name>
    <name type="synonym">Epeira ventricosa</name>
    <dbReference type="NCBI Taxonomy" id="182803"/>
    <lineage>
        <taxon>Eukaryota</taxon>
        <taxon>Metazoa</taxon>
        <taxon>Ecdysozoa</taxon>
        <taxon>Arthropoda</taxon>
        <taxon>Chelicerata</taxon>
        <taxon>Arachnida</taxon>
        <taxon>Araneae</taxon>
        <taxon>Araneomorphae</taxon>
        <taxon>Entelegynae</taxon>
        <taxon>Araneoidea</taxon>
        <taxon>Araneidae</taxon>
        <taxon>Araneus</taxon>
    </lineage>
</organism>
<reference evidence="1 2" key="1">
    <citation type="journal article" date="2019" name="Sci. Rep.">
        <title>Orb-weaving spider Araneus ventricosus genome elucidates the spidroin gene catalogue.</title>
        <authorList>
            <person name="Kono N."/>
            <person name="Nakamura H."/>
            <person name="Ohtoshi R."/>
            <person name="Moran D.A.P."/>
            <person name="Shinohara A."/>
            <person name="Yoshida Y."/>
            <person name="Fujiwara M."/>
            <person name="Mori M."/>
            <person name="Tomita M."/>
            <person name="Arakawa K."/>
        </authorList>
    </citation>
    <scope>NUCLEOTIDE SEQUENCE [LARGE SCALE GENOMIC DNA]</scope>
</reference>
<evidence type="ECO:0000313" key="1">
    <source>
        <dbReference type="EMBL" id="GBN07764.1"/>
    </source>
</evidence>
<sequence length="23" mass="2539">MSCALDYATPVMTGFLLVSPVHW</sequence>
<dbReference type="EMBL" id="BGPR01005186">
    <property type="protein sequence ID" value="GBN07764.1"/>
    <property type="molecule type" value="Genomic_DNA"/>
</dbReference>